<dbReference type="GO" id="GO:0005576">
    <property type="term" value="C:extracellular region"/>
    <property type="evidence" value="ECO:0007669"/>
    <property type="project" value="UniProtKB-SubCell"/>
</dbReference>
<comment type="similarity">
    <text evidence="2">Belongs to the pancreatic ribonuclease family.</text>
</comment>
<keyword evidence="5" id="KW-0472">Membrane</keyword>
<evidence type="ECO:0000256" key="1">
    <source>
        <dbReference type="ARBA" id="ARBA00004613"/>
    </source>
</evidence>
<dbReference type="GO" id="GO:0050830">
    <property type="term" value="P:defense response to Gram-positive bacterium"/>
    <property type="evidence" value="ECO:0007669"/>
    <property type="project" value="TreeGrafter"/>
</dbReference>
<dbReference type="Gene3D" id="3.10.130.10">
    <property type="entry name" value="Ribonuclease A-like domain"/>
    <property type="match status" value="1"/>
</dbReference>
<dbReference type="InterPro" id="IPR023412">
    <property type="entry name" value="RNaseA_domain"/>
</dbReference>
<dbReference type="GO" id="GO:0003676">
    <property type="term" value="F:nucleic acid binding"/>
    <property type="evidence" value="ECO:0007669"/>
    <property type="project" value="InterPro"/>
</dbReference>
<keyword evidence="3" id="KW-0964">Secreted</keyword>
<keyword evidence="8" id="KW-1185">Reference proteome</keyword>
<protein>
    <recommendedName>
        <fullName evidence="6">Ribonuclease A-domain domain-containing protein</fullName>
    </recommendedName>
</protein>
<dbReference type="GO" id="GO:0004540">
    <property type="term" value="F:RNA nuclease activity"/>
    <property type="evidence" value="ECO:0007669"/>
    <property type="project" value="TreeGrafter"/>
</dbReference>
<keyword evidence="4" id="KW-1015">Disulfide bond</keyword>
<accession>A0A9D3XM04</accession>
<evidence type="ECO:0000256" key="5">
    <source>
        <dbReference type="SAM" id="Phobius"/>
    </source>
</evidence>
<dbReference type="EMBL" id="JAHDVG010000467">
    <property type="protein sequence ID" value="KAH1182306.1"/>
    <property type="molecule type" value="Genomic_DNA"/>
</dbReference>
<evidence type="ECO:0000256" key="2">
    <source>
        <dbReference type="ARBA" id="ARBA00005600"/>
    </source>
</evidence>
<evidence type="ECO:0000256" key="4">
    <source>
        <dbReference type="ARBA" id="ARBA00023157"/>
    </source>
</evidence>
<dbReference type="SMART" id="SM00092">
    <property type="entry name" value="RNAse_Pc"/>
    <property type="match status" value="1"/>
</dbReference>
<comment type="caution">
    <text evidence="7">The sequence shown here is derived from an EMBL/GenBank/DDBJ whole genome shotgun (WGS) entry which is preliminary data.</text>
</comment>
<organism evidence="7 8">
    <name type="scientific">Mauremys mutica</name>
    <name type="common">yellowpond turtle</name>
    <dbReference type="NCBI Taxonomy" id="74926"/>
    <lineage>
        <taxon>Eukaryota</taxon>
        <taxon>Metazoa</taxon>
        <taxon>Chordata</taxon>
        <taxon>Craniata</taxon>
        <taxon>Vertebrata</taxon>
        <taxon>Euteleostomi</taxon>
        <taxon>Archelosauria</taxon>
        <taxon>Testudinata</taxon>
        <taxon>Testudines</taxon>
        <taxon>Cryptodira</taxon>
        <taxon>Durocryptodira</taxon>
        <taxon>Testudinoidea</taxon>
        <taxon>Geoemydidae</taxon>
        <taxon>Geoemydinae</taxon>
        <taxon>Mauremys</taxon>
    </lineage>
</organism>
<feature type="domain" description="Ribonuclease A-domain" evidence="6">
    <location>
        <begin position="62"/>
        <end position="169"/>
    </location>
</feature>
<gene>
    <name evidence="7" type="ORF">KIL84_010060</name>
</gene>
<keyword evidence="5" id="KW-0812">Transmembrane</keyword>
<dbReference type="Pfam" id="PF00074">
    <property type="entry name" value="RnaseA"/>
    <property type="match status" value="1"/>
</dbReference>
<dbReference type="SUPFAM" id="SSF54076">
    <property type="entry name" value="RNase A-like"/>
    <property type="match status" value="1"/>
</dbReference>
<feature type="transmembrane region" description="Helical" evidence="5">
    <location>
        <begin position="42"/>
        <end position="61"/>
    </location>
</feature>
<comment type="subcellular location">
    <subcellularLocation>
        <location evidence="1">Secreted</location>
    </subcellularLocation>
</comment>
<evidence type="ECO:0000313" key="8">
    <source>
        <dbReference type="Proteomes" id="UP000827986"/>
    </source>
</evidence>
<reference evidence="7" key="1">
    <citation type="submission" date="2021-09" db="EMBL/GenBank/DDBJ databases">
        <title>The genome of Mauremys mutica provides insights into the evolution of semi-aquatic lifestyle.</title>
        <authorList>
            <person name="Gong S."/>
            <person name="Gao Y."/>
        </authorList>
    </citation>
    <scope>NUCLEOTIDE SEQUENCE</scope>
    <source>
        <strain evidence="7">MM-2020</strain>
        <tissue evidence="7">Muscle</tissue>
    </source>
</reference>
<dbReference type="PANTHER" id="PTHR11437">
    <property type="entry name" value="RIBONUCLEASE"/>
    <property type="match status" value="1"/>
</dbReference>
<evidence type="ECO:0000313" key="7">
    <source>
        <dbReference type="EMBL" id="KAH1182306.1"/>
    </source>
</evidence>
<sequence length="175" mass="19707">MGRRIRVRFNSTDTGIHRSDSETTRAWVDTDTAMALKISYPALLLSLVLLGAWLALASGQLPTSTNDQFLRRHWDNPKTKATNNTAYCRLLTRCRGISRRNNTFVHDSIRAINSICTGKPDGLVTSPRTFKITICRFNPTTGTATGTPLVHRIVVNCKRQLPVRFVRSVRPKIWA</sequence>
<proteinExistence type="inferred from homology"/>
<dbReference type="InterPro" id="IPR001427">
    <property type="entry name" value="RNaseA"/>
</dbReference>
<name>A0A9D3XM04_9SAUR</name>
<dbReference type="Proteomes" id="UP000827986">
    <property type="component" value="Unassembled WGS sequence"/>
</dbReference>
<dbReference type="AlphaFoldDB" id="A0A9D3XM04"/>
<dbReference type="InterPro" id="IPR036816">
    <property type="entry name" value="RNaseA-like_dom_sf"/>
</dbReference>
<dbReference type="PANTHER" id="PTHR11437:SF10">
    <property type="entry name" value="ANGIOGENIN-RELATED"/>
    <property type="match status" value="1"/>
</dbReference>
<evidence type="ECO:0000256" key="3">
    <source>
        <dbReference type="ARBA" id="ARBA00022525"/>
    </source>
</evidence>
<evidence type="ECO:0000259" key="6">
    <source>
        <dbReference type="SMART" id="SM00092"/>
    </source>
</evidence>
<keyword evidence="5" id="KW-1133">Transmembrane helix</keyword>